<evidence type="ECO:0000256" key="7">
    <source>
        <dbReference type="SAM" id="MobiDB-lite"/>
    </source>
</evidence>
<dbReference type="PROSITE" id="PS50071">
    <property type="entry name" value="HOMEOBOX_2"/>
    <property type="match status" value="1"/>
</dbReference>
<dbReference type="CDD" id="cd00086">
    <property type="entry name" value="homeodomain"/>
    <property type="match status" value="1"/>
</dbReference>
<dbReference type="InterPro" id="IPR017970">
    <property type="entry name" value="Homeobox_CS"/>
</dbReference>
<dbReference type="Pfam" id="PF00046">
    <property type="entry name" value="Homeodomain"/>
    <property type="match status" value="1"/>
</dbReference>
<name>A0A0N4UQ32_DRAME</name>
<evidence type="ECO:0000256" key="3">
    <source>
        <dbReference type="ARBA" id="ARBA00023155"/>
    </source>
</evidence>
<evidence type="ECO:0000256" key="5">
    <source>
        <dbReference type="PROSITE-ProRule" id="PRU00108"/>
    </source>
</evidence>
<evidence type="ECO:0000256" key="6">
    <source>
        <dbReference type="RuleBase" id="RU000682"/>
    </source>
</evidence>
<dbReference type="PANTHER" id="PTHR45793">
    <property type="entry name" value="HOMEOBOX PROTEIN"/>
    <property type="match status" value="1"/>
</dbReference>
<keyword evidence="2 5" id="KW-0238">DNA-binding</keyword>
<dbReference type="WBParaSite" id="DME_0001009801-mRNA-1">
    <property type="protein sequence ID" value="DME_0001009801-mRNA-1"/>
    <property type="gene ID" value="DME_0001009801"/>
</dbReference>
<evidence type="ECO:0000313" key="11">
    <source>
        <dbReference type="Proteomes" id="UP000274756"/>
    </source>
</evidence>
<dbReference type="STRING" id="318479.A0A0N4UQ32"/>
<dbReference type="PANTHER" id="PTHR45793:SF27">
    <property type="entry name" value="HOMEOBOX PROTEIN CEH-37"/>
    <property type="match status" value="1"/>
</dbReference>
<protein>
    <submittedName>
        <fullName evidence="12">Homeobox domain-containing protein</fullName>
    </submittedName>
</protein>
<feature type="DNA-binding region" description="Homeobox" evidence="5">
    <location>
        <begin position="49"/>
        <end position="108"/>
    </location>
</feature>
<feature type="domain" description="Homeobox" evidence="8">
    <location>
        <begin position="47"/>
        <end position="107"/>
    </location>
</feature>
<evidence type="ECO:0000313" key="10">
    <source>
        <dbReference type="Proteomes" id="UP000038040"/>
    </source>
</evidence>
<dbReference type="GO" id="GO:0005634">
    <property type="term" value="C:nucleus"/>
    <property type="evidence" value="ECO:0007669"/>
    <property type="project" value="UniProtKB-SubCell"/>
</dbReference>
<feature type="compositionally biased region" description="Polar residues" evidence="7">
    <location>
        <begin position="115"/>
        <end position="156"/>
    </location>
</feature>
<dbReference type="GO" id="GO:0000981">
    <property type="term" value="F:DNA-binding transcription factor activity, RNA polymerase II-specific"/>
    <property type="evidence" value="ECO:0007669"/>
    <property type="project" value="InterPro"/>
</dbReference>
<keyword evidence="4 5" id="KW-0539">Nucleus</keyword>
<dbReference type="Proteomes" id="UP000038040">
    <property type="component" value="Unplaced"/>
</dbReference>
<dbReference type="InterPro" id="IPR009057">
    <property type="entry name" value="Homeodomain-like_sf"/>
</dbReference>
<gene>
    <name evidence="9" type="ORF">DME_LOCUS3620</name>
</gene>
<sequence>MYSTVPFTPYAHLPGSTTGQALQYAPIHPMAQMGVFPNNYSTGMITRKNRRERTTFSRQQLEILENLFATTHYPDVFTREKIANQIQLQESRVQVWFKNRRAKHRQQEKQKPKKNVTTNQKSNNMPATSQSNQQRTNPTQSPERQHNTSQSETFGQIASEPESKLIKFIAYYFNFEILEVLKLRTIALMAERIFFAPRDRNWRNGPRKCNPVHGTLHSV</sequence>
<dbReference type="FunFam" id="1.10.10.60:FF:000679">
    <property type="entry name" value="Homeobox protein aristaless"/>
    <property type="match status" value="1"/>
</dbReference>
<accession>A0A0N4UQ32</accession>
<feature type="region of interest" description="Disordered" evidence="7">
    <location>
        <begin position="100"/>
        <end position="156"/>
    </location>
</feature>
<reference evidence="12" key="1">
    <citation type="submission" date="2017-02" db="UniProtKB">
        <authorList>
            <consortium name="WormBaseParasite"/>
        </authorList>
    </citation>
    <scope>IDENTIFICATION</scope>
</reference>
<keyword evidence="11" id="KW-1185">Reference proteome</keyword>
<comment type="subcellular location">
    <subcellularLocation>
        <location evidence="1 5 6">Nucleus</location>
    </subcellularLocation>
</comment>
<proteinExistence type="predicted"/>
<dbReference type="OrthoDB" id="6159439at2759"/>
<dbReference type="SMART" id="SM00389">
    <property type="entry name" value="HOX"/>
    <property type="match status" value="1"/>
</dbReference>
<reference evidence="9 11" key="2">
    <citation type="submission" date="2018-11" db="EMBL/GenBank/DDBJ databases">
        <authorList>
            <consortium name="Pathogen Informatics"/>
        </authorList>
    </citation>
    <scope>NUCLEOTIDE SEQUENCE [LARGE SCALE GENOMIC DNA]</scope>
</reference>
<keyword evidence="3 5" id="KW-0371">Homeobox</keyword>
<evidence type="ECO:0000313" key="12">
    <source>
        <dbReference type="WBParaSite" id="DME_0001009801-mRNA-1"/>
    </source>
</evidence>
<dbReference type="PROSITE" id="PS00027">
    <property type="entry name" value="HOMEOBOX_1"/>
    <property type="match status" value="1"/>
</dbReference>
<dbReference type="GO" id="GO:0030182">
    <property type="term" value="P:neuron differentiation"/>
    <property type="evidence" value="ECO:0007669"/>
    <property type="project" value="UniProtKB-ARBA"/>
</dbReference>
<organism evidence="10 12">
    <name type="scientific">Dracunculus medinensis</name>
    <name type="common">Guinea worm</name>
    <dbReference type="NCBI Taxonomy" id="318479"/>
    <lineage>
        <taxon>Eukaryota</taxon>
        <taxon>Metazoa</taxon>
        <taxon>Ecdysozoa</taxon>
        <taxon>Nematoda</taxon>
        <taxon>Chromadorea</taxon>
        <taxon>Rhabditida</taxon>
        <taxon>Spirurina</taxon>
        <taxon>Dracunculoidea</taxon>
        <taxon>Dracunculidae</taxon>
        <taxon>Dracunculus</taxon>
    </lineage>
</organism>
<dbReference type="GO" id="GO:0000978">
    <property type="term" value="F:RNA polymerase II cis-regulatory region sequence-specific DNA binding"/>
    <property type="evidence" value="ECO:0007669"/>
    <property type="project" value="TreeGrafter"/>
</dbReference>
<evidence type="ECO:0000256" key="4">
    <source>
        <dbReference type="ARBA" id="ARBA00023242"/>
    </source>
</evidence>
<dbReference type="Gene3D" id="1.10.10.60">
    <property type="entry name" value="Homeodomain-like"/>
    <property type="match status" value="1"/>
</dbReference>
<evidence type="ECO:0000256" key="2">
    <source>
        <dbReference type="ARBA" id="ARBA00023125"/>
    </source>
</evidence>
<dbReference type="EMBL" id="UYYG01000158">
    <property type="protein sequence ID" value="VDN53647.1"/>
    <property type="molecule type" value="Genomic_DNA"/>
</dbReference>
<evidence type="ECO:0000313" key="9">
    <source>
        <dbReference type="EMBL" id="VDN53647.1"/>
    </source>
</evidence>
<dbReference type="InterPro" id="IPR001356">
    <property type="entry name" value="HD"/>
</dbReference>
<dbReference type="Proteomes" id="UP000274756">
    <property type="component" value="Unassembled WGS sequence"/>
</dbReference>
<evidence type="ECO:0000256" key="1">
    <source>
        <dbReference type="ARBA" id="ARBA00004123"/>
    </source>
</evidence>
<dbReference type="AlphaFoldDB" id="A0A0N4UQ32"/>
<evidence type="ECO:0000259" key="8">
    <source>
        <dbReference type="PROSITE" id="PS50071"/>
    </source>
</evidence>
<dbReference type="SUPFAM" id="SSF46689">
    <property type="entry name" value="Homeodomain-like"/>
    <property type="match status" value="1"/>
</dbReference>